<dbReference type="KEGG" id="vvy:VV0316"/>
<dbReference type="EMBL" id="BA000037">
    <property type="protein sequence ID" value="BAC93080.1"/>
    <property type="molecule type" value="Genomic_DNA"/>
</dbReference>
<dbReference type="SUPFAM" id="SSF53448">
    <property type="entry name" value="Nucleotide-diphospho-sugar transferases"/>
    <property type="match status" value="1"/>
</dbReference>
<dbReference type="InterPro" id="IPR029044">
    <property type="entry name" value="Nucleotide-diphossugar_trans"/>
</dbReference>
<dbReference type="STRING" id="672.VV93_v1c03060"/>
<evidence type="ECO:0000313" key="2">
    <source>
        <dbReference type="Proteomes" id="UP000002675"/>
    </source>
</evidence>
<dbReference type="Proteomes" id="UP000002675">
    <property type="component" value="Chromosome I"/>
</dbReference>
<dbReference type="CDD" id="cd02513">
    <property type="entry name" value="CMP-NeuAc_Synthase"/>
    <property type="match status" value="1"/>
</dbReference>
<gene>
    <name evidence="1" type="ordered locus">VV0316</name>
</gene>
<dbReference type="GO" id="GO:0008781">
    <property type="term" value="F:N-acylneuraminate cytidylyltransferase activity"/>
    <property type="evidence" value="ECO:0007669"/>
    <property type="project" value="TreeGrafter"/>
</dbReference>
<name>Q7MPP6_VIBVY</name>
<accession>Q7MPP6</accession>
<dbReference type="PANTHER" id="PTHR21485">
    <property type="entry name" value="HAD SUPERFAMILY MEMBERS CMAS AND KDSC"/>
    <property type="match status" value="1"/>
</dbReference>
<dbReference type="InterPro" id="IPR003329">
    <property type="entry name" value="Cytidylyl_trans"/>
</dbReference>
<dbReference type="AlphaFoldDB" id="Q7MPP6"/>
<sequence length="233" mass="25707">MNNRMKNCAFIFARGGSKGLPRKNIKLLAGKPLLQYSIDTALATPSIEHVFVSTDDTEIADVARASGAIVIERPAELASDTSPEWLSWRHAIEWVQARYGEFDGFISLPATSPLRSIDDVEGAINKLFTTEADICISVTPASRSPFFNMVKQTETGMVELVNKPQGEVARRQDAPAVFDITTVVYATTPHFVLNHYGIFSGKVTSIEVPKERAVDIDDIYDFKLAQAILEETN</sequence>
<dbReference type="eggNOG" id="COG1083">
    <property type="taxonomic scope" value="Bacteria"/>
</dbReference>
<dbReference type="InterPro" id="IPR050793">
    <property type="entry name" value="CMP-NeuNAc_synthase"/>
</dbReference>
<dbReference type="Gene3D" id="3.90.550.10">
    <property type="entry name" value="Spore Coat Polysaccharide Biosynthesis Protein SpsA, Chain A"/>
    <property type="match status" value="1"/>
</dbReference>
<dbReference type="Pfam" id="PF02348">
    <property type="entry name" value="CTP_transf_3"/>
    <property type="match status" value="1"/>
</dbReference>
<proteinExistence type="predicted"/>
<reference evidence="1 2" key="1">
    <citation type="journal article" date="2003" name="Genome Res.">
        <title>Comparative genome analysis of Vibrio vulnificus, a marine pathogen.</title>
        <authorList>
            <person name="Chen C.Y."/>
            <person name="Wu K.M."/>
            <person name="Chang Y.C."/>
            <person name="Chang C.H."/>
            <person name="Tsai H.C."/>
            <person name="Liao T.L."/>
            <person name="Liu Y.M."/>
            <person name="Chen H.J."/>
            <person name="Shen A.B."/>
            <person name="Li J.C."/>
            <person name="Su T.L."/>
            <person name="Shao C.P."/>
            <person name="Lee C.T."/>
            <person name="Hor L.I."/>
            <person name="Tsai S.F."/>
        </authorList>
    </citation>
    <scope>NUCLEOTIDE SEQUENCE [LARGE SCALE GENOMIC DNA]</scope>
    <source>
        <strain evidence="1 2">YJ016</strain>
    </source>
</reference>
<dbReference type="HOGENOM" id="CLU_042930_1_1_6"/>
<evidence type="ECO:0000313" key="1">
    <source>
        <dbReference type="EMBL" id="BAC93080.1"/>
    </source>
</evidence>
<protein>
    <submittedName>
        <fullName evidence="1">CMP-N-acetylneuraminic acid synthetase</fullName>
    </submittedName>
</protein>
<dbReference type="PANTHER" id="PTHR21485:SF6">
    <property type="entry name" value="N-ACYLNEURAMINATE CYTIDYLYLTRANSFERASE-RELATED"/>
    <property type="match status" value="1"/>
</dbReference>
<organism evidence="1 2">
    <name type="scientific">Vibrio vulnificus (strain YJ016)</name>
    <dbReference type="NCBI Taxonomy" id="196600"/>
    <lineage>
        <taxon>Bacteria</taxon>
        <taxon>Pseudomonadati</taxon>
        <taxon>Pseudomonadota</taxon>
        <taxon>Gammaproteobacteria</taxon>
        <taxon>Vibrionales</taxon>
        <taxon>Vibrionaceae</taxon>
        <taxon>Vibrio</taxon>
    </lineage>
</organism>